<proteinExistence type="predicted"/>
<reference evidence="1 2" key="1">
    <citation type="journal article" date="2014" name="PLoS Genet.">
        <title>The Genome of Spironucleus salmonicida Highlights a Fish Pathogen Adapted to Fluctuating Environments.</title>
        <authorList>
            <person name="Xu F."/>
            <person name="Jerlstrom-Hultqvist J."/>
            <person name="Einarsson E."/>
            <person name="Astvaldsson A."/>
            <person name="Svard S.G."/>
            <person name="Andersson J.O."/>
        </authorList>
    </citation>
    <scope>NUCLEOTIDE SEQUENCE [LARGE SCALE GENOMIC DNA]</scope>
    <source>
        <strain evidence="1 2">ATCC 50377</strain>
    </source>
</reference>
<sequence length="232" mass="26603">MSSMIQTLWPTEEIRTAFALFISVKLGIILLQSLYNKNKVKHLQVNHDRLAKAKLQMENSTNDKEVSILRAYIRLQEEKIVCNGHSLQEIQNNPALGQKQMDPFNMIVGFGSMQLMKVVMKDRSDVILVLPFKVSSPVDQLIHIGMKGTYENNEVGRMFLNFTLGFVINKIIKKILFGHQVKIPISRTMEIQQLKTQAPQAIELIKLGDFNHFVEVYPDINEATQPNYEDTM</sequence>
<gene>
    <name evidence="1" type="ORF">SS50377_20260</name>
</gene>
<name>A0A9P8LYH5_9EUKA</name>
<accession>A0A9P8LYH5</accession>
<dbReference type="AlphaFoldDB" id="A0A9P8LYH5"/>
<dbReference type="RefSeq" id="XP_067767687.1">
    <property type="nucleotide sequence ID" value="XM_067904205.1"/>
</dbReference>
<comment type="caution">
    <text evidence="1">The sequence shown here is derived from an EMBL/GenBank/DDBJ whole genome shotgun (WGS) entry which is preliminary data.</text>
</comment>
<evidence type="ECO:0000313" key="2">
    <source>
        <dbReference type="Proteomes" id="UP000018208"/>
    </source>
</evidence>
<evidence type="ECO:0000313" key="1">
    <source>
        <dbReference type="EMBL" id="KAH0576914.1"/>
    </source>
</evidence>
<dbReference type="Proteomes" id="UP000018208">
    <property type="component" value="Unassembled WGS sequence"/>
</dbReference>
<dbReference type="GeneID" id="94294283"/>
<dbReference type="EMBL" id="AUWU02000001">
    <property type="protein sequence ID" value="KAH0576914.1"/>
    <property type="molecule type" value="Genomic_DNA"/>
</dbReference>
<keyword evidence="2" id="KW-1185">Reference proteome</keyword>
<dbReference type="KEGG" id="ssao:94294283"/>
<organism evidence="1 2">
    <name type="scientific">Spironucleus salmonicida</name>
    <dbReference type="NCBI Taxonomy" id="348837"/>
    <lineage>
        <taxon>Eukaryota</taxon>
        <taxon>Metamonada</taxon>
        <taxon>Diplomonadida</taxon>
        <taxon>Hexamitidae</taxon>
        <taxon>Hexamitinae</taxon>
        <taxon>Spironucleus</taxon>
    </lineage>
</organism>
<protein>
    <submittedName>
        <fullName evidence="1">Uncharacterized protein</fullName>
    </submittedName>
</protein>